<organism evidence="2 3">
    <name type="scientific">Methanosarcina acetivorans (strain ATCC 35395 / DSM 2834 / JCM 12185 / C2A)</name>
    <dbReference type="NCBI Taxonomy" id="188937"/>
    <lineage>
        <taxon>Archaea</taxon>
        <taxon>Methanobacteriati</taxon>
        <taxon>Methanobacteriota</taxon>
        <taxon>Stenosarchaea group</taxon>
        <taxon>Methanomicrobia</taxon>
        <taxon>Methanosarcinales</taxon>
        <taxon>Methanosarcinaceae</taxon>
        <taxon>Methanosarcina</taxon>
    </lineage>
</organism>
<dbReference type="AlphaFoldDB" id="Q8TPN5"/>
<feature type="region of interest" description="Disordered" evidence="1">
    <location>
        <begin position="25"/>
        <end position="46"/>
    </location>
</feature>
<gene>
    <name evidence="2" type="ordered locus">MA_1871</name>
</gene>
<protein>
    <submittedName>
        <fullName evidence="2">Uncharacterized protein</fullName>
    </submittedName>
</protein>
<keyword evidence="3" id="KW-1185">Reference proteome</keyword>
<accession>Q8TPN5</accession>
<dbReference type="InParanoid" id="Q8TPN5"/>
<evidence type="ECO:0000313" key="3">
    <source>
        <dbReference type="Proteomes" id="UP000002487"/>
    </source>
</evidence>
<dbReference type="EMBL" id="AE010299">
    <property type="protein sequence ID" value="AAM05276.1"/>
    <property type="molecule type" value="Genomic_DNA"/>
</dbReference>
<dbReference type="EnsemblBacteria" id="AAM05276">
    <property type="protein sequence ID" value="AAM05276"/>
    <property type="gene ID" value="MA_1871"/>
</dbReference>
<dbReference type="HOGENOM" id="CLU_2712760_0_0_2"/>
<evidence type="ECO:0000256" key="1">
    <source>
        <dbReference type="SAM" id="MobiDB-lite"/>
    </source>
</evidence>
<dbReference type="KEGG" id="mac:MA_1871"/>
<name>Q8TPN5_METAC</name>
<evidence type="ECO:0000313" key="2">
    <source>
        <dbReference type="EMBL" id="AAM05276.1"/>
    </source>
</evidence>
<reference evidence="2 3" key="1">
    <citation type="journal article" date="2002" name="Genome Res.">
        <title>The genome of Methanosarcina acetivorans reveals extensive metabolic and physiological diversity.</title>
        <authorList>
            <person name="Galagan J.E."/>
            <person name="Nusbaum C."/>
            <person name="Roy A."/>
            <person name="Endrizzi M.G."/>
            <person name="Macdonald P."/>
            <person name="FitzHugh W."/>
            <person name="Calvo S."/>
            <person name="Engels R."/>
            <person name="Smirnov S."/>
            <person name="Atnoor D."/>
            <person name="Brown A."/>
            <person name="Allen N."/>
            <person name="Naylor J."/>
            <person name="Stange-Thomann N."/>
            <person name="DeArellano K."/>
            <person name="Johnson R."/>
            <person name="Linton L."/>
            <person name="McEwan P."/>
            <person name="McKernan K."/>
            <person name="Talamas J."/>
            <person name="Tirrell A."/>
            <person name="Ye W."/>
            <person name="Zimmer A."/>
            <person name="Barber R.D."/>
            <person name="Cann I."/>
            <person name="Graham D.E."/>
            <person name="Grahame D.A."/>
            <person name="Guss A."/>
            <person name="Hedderich R."/>
            <person name="Ingram-Smith C."/>
            <person name="Kuettner C.H."/>
            <person name="Krzycki J.A."/>
            <person name="Leigh J.A."/>
            <person name="Li W."/>
            <person name="Liu J."/>
            <person name="Mukhopadhyay B."/>
            <person name="Reeve J.N."/>
            <person name="Smith K."/>
            <person name="Springer T.A."/>
            <person name="Umayam L.A."/>
            <person name="White O."/>
            <person name="White R.H."/>
            <person name="de Macario E.C."/>
            <person name="Ferry J.G."/>
            <person name="Jarrell K.F."/>
            <person name="Jing H."/>
            <person name="Macario A.J.L."/>
            <person name="Paulsen I."/>
            <person name="Pritchett M."/>
            <person name="Sowers K.R."/>
            <person name="Swanson R.V."/>
            <person name="Zinder S.H."/>
            <person name="Lander E."/>
            <person name="Metcalf W.W."/>
            <person name="Birren B."/>
        </authorList>
    </citation>
    <scope>NUCLEOTIDE SEQUENCE [LARGE SCALE GENOMIC DNA]</scope>
    <source>
        <strain evidence="3">ATCC 35395 / DSM 2834 / JCM 12185 / C2A</strain>
    </source>
</reference>
<sequence length="72" mass="8094">MKLTTKTHQVVLLSETEWSEKDLVLPKRNSGSGTREAELGKQNSENEITQKTKLEQDLNHVTVADLFSVQAL</sequence>
<dbReference type="Proteomes" id="UP000002487">
    <property type="component" value="Chromosome"/>
</dbReference>
<proteinExistence type="predicted"/>